<evidence type="ECO:0000259" key="2">
    <source>
        <dbReference type="Pfam" id="PF01627"/>
    </source>
</evidence>
<keyword evidence="1" id="KW-0902">Two-component regulatory system</keyword>
<proteinExistence type="predicted"/>
<feature type="domain" description="HPt" evidence="2">
    <location>
        <begin position="21"/>
        <end position="108"/>
    </location>
</feature>
<reference evidence="3 4" key="1">
    <citation type="submission" date="2018-05" db="EMBL/GenBank/DDBJ databases">
        <title>Integrated omic analyses show evidence that a Ca. Accumulibacter phosphatis strain performs denitrification under micro-aerobic conditions.</title>
        <authorList>
            <person name="Camejo P.Y."/>
            <person name="Katherine M.D."/>
            <person name="Daniel N.R."/>
        </authorList>
    </citation>
    <scope>NUCLEOTIDE SEQUENCE [LARGE SCALE GENOMIC DNA]</scope>
    <source>
        <strain evidence="3">UW-LDO-IC</strain>
    </source>
</reference>
<dbReference type="CDD" id="cd00088">
    <property type="entry name" value="HPT"/>
    <property type="match status" value="1"/>
</dbReference>
<dbReference type="AlphaFoldDB" id="A0A369XW28"/>
<organism evidence="3 4">
    <name type="scientific">Candidatus Accumulibacter meliphilus</name>
    <dbReference type="NCBI Taxonomy" id="2211374"/>
    <lineage>
        <taxon>Bacteria</taxon>
        <taxon>Pseudomonadati</taxon>
        <taxon>Pseudomonadota</taxon>
        <taxon>Betaproteobacteria</taxon>
        <taxon>Candidatus Accumulibacter</taxon>
    </lineage>
</organism>
<dbReference type="GO" id="GO:0004672">
    <property type="term" value="F:protein kinase activity"/>
    <property type="evidence" value="ECO:0007669"/>
    <property type="project" value="UniProtKB-ARBA"/>
</dbReference>
<dbReference type="GO" id="GO:0000160">
    <property type="term" value="P:phosphorelay signal transduction system"/>
    <property type="evidence" value="ECO:0007669"/>
    <property type="project" value="UniProtKB-KW"/>
</dbReference>
<dbReference type="InterPro" id="IPR036641">
    <property type="entry name" value="HPT_dom_sf"/>
</dbReference>
<dbReference type="Proteomes" id="UP000253831">
    <property type="component" value="Unassembled WGS sequence"/>
</dbReference>
<gene>
    <name evidence="3" type="ORF">DVS81_01025</name>
</gene>
<name>A0A369XW28_9PROT</name>
<dbReference type="InterPro" id="IPR008207">
    <property type="entry name" value="Sig_transdc_His_kin_Hpt_dom"/>
</dbReference>
<protein>
    <recommendedName>
        <fullName evidence="2">HPt domain-containing protein</fullName>
    </recommendedName>
</protein>
<comment type="caution">
    <text evidence="3">The sequence shown here is derived from an EMBL/GenBank/DDBJ whole genome shotgun (WGS) entry which is preliminary data.</text>
</comment>
<evidence type="ECO:0000313" key="4">
    <source>
        <dbReference type="Proteomes" id="UP000253831"/>
    </source>
</evidence>
<evidence type="ECO:0000256" key="1">
    <source>
        <dbReference type="ARBA" id="ARBA00023012"/>
    </source>
</evidence>
<dbReference type="SUPFAM" id="SSF47226">
    <property type="entry name" value="Histidine-containing phosphotransfer domain, HPT domain"/>
    <property type="match status" value="1"/>
</dbReference>
<evidence type="ECO:0000313" key="3">
    <source>
        <dbReference type="EMBL" id="RDE52377.1"/>
    </source>
</evidence>
<accession>A0A369XW28</accession>
<dbReference type="Pfam" id="PF01627">
    <property type="entry name" value="Hpt"/>
    <property type="match status" value="1"/>
</dbReference>
<dbReference type="Gene3D" id="1.20.120.160">
    <property type="entry name" value="HPT domain"/>
    <property type="match status" value="1"/>
</dbReference>
<sequence>MPELPAAAAAQLAAQLAELGEEFQRSLPERVGQIEAAVMALGASWEDCADGEGWRCGESWEAALRELSAATHSLAGAAGTFGYPALGATALQMEALARQLQADPAARVVGSASARETFARLLATLKAPVGTAPLLISAAVSAASVGGLATAPALRPAPVLVVGDDE</sequence>
<dbReference type="EMBL" id="QPGA01000001">
    <property type="protein sequence ID" value="RDE52377.1"/>
    <property type="molecule type" value="Genomic_DNA"/>
</dbReference>